<protein>
    <submittedName>
        <fullName evidence="3">Alpha/beta hydrolase</fullName>
    </submittedName>
</protein>
<evidence type="ECO:0000313" key="4">
    <source>
        <dbReference type="Proteomes" id="UP000306477"/>
    </source>
</evidence>
<dbReference type="Gene3D" id="3.40.50.1820">
    <property type="entry name" value="alpha/beta hydrolase"/>
    <property type="match status" value="1"/>
</dbReference>
<dbReference type="InterPro" id="IPR052920">
    <property type="entry name" value="DNA-binding_regulatory"/>
</dbReference>
<dbReference type="STRING" id="1033734.GCA_000285535_04219"/>
<dbReference type="AlphaFoldDB" id="A0A4S3PZ13"/>
<dbReference type="InterPro" id="IPR000073">
    <property type="entry name" value="AB_hydrolase_1"/>
</dbReference>
<name>A0A4S3PZ13_9BACI</name>
<dbReference type="PANTHER" id="PTHR43358:SF5">
    <property type="entry name" value="EXPORTED PROTEIN"/>
    <property type="match status" value="1"/>
</dbReference>
<sequence>MKKILILLGILIGYITTIGMIFTNIVMFMKKKTDDEILERETREGRLTLDEVESLKKEDVSIQSRFGYMIKGWFVKGTDKKRVIIISHGVTQNKLNSIKYMKLFLERDWNVLLYDHRRHGETGGKTTSYGHYEKFDLESVVSWVKEKFGDDTTIGIHGESMGAVTTLLYAGMIEDGANFYIVDCPFSDFEAQLKYLLKVDYKVPAPLVLPFANVFLKLRDGYSIRDVSPVSVIQNIKKPVLFIHSAKDDYILPEMTMELYKMKEGPKQMLIAEKGKHAYSFADNQEAYEKVIDDFLDKYVGTD</sequence>
<keyword evidence="1" id="KW-0812">Transmembrane</keyword>
<evidence type="ECO:0000259" key="2">
    <source>
        <dbReference type="Pfam" id="PF00561"/>
    </source>
</evidence>
<feature type="domain" description="AB hydrolase-1" evidence="2">
    <location>
        <begin position="83"/>
        <end position="185"/>
    </location>
</feature>
<dbReference type="Pfam" id="PF00561">
    <property type="entry name" value="Abhydrolase_1"/>
    <property type="match status" value="1"/>
</dbReference>
<proteinExistence type="predicted"/>
<organism evidence="3 4">
    <name type="scientific">Bacillus timonensis</name>
    <dbReference type="NCBI Taxonomy" id="1033734"/>
    <lineage>
        <taxon>Bacteria</taxon>
        <taxon>Bacillati</taxon>
        <taxon>Bacillota</taxon>
        <taxon>Bacilli</taxon>
        <taxon>Bacillales</taxon>
        <taxon>Bacillaceae</taxon>
        <taxon>Bacillus</taxon>
    </lineage>
</organism>
<keyword evidence="3" id="KW-0378">Hydrolase</keyword>
<dbReference type="PANTHER" id="PTHR43358">
    <property type="entry name" value="ALPHA/BETA-HYDROLASE"/>
    <property type="match status" value="1"/>
</dbReference>
<gene>
    <name evidence="3" type="ORF">E1I69_01385</name>
</gene>
<dbReference type="OrthoDB" id="9776685at2"/>
<dbReference type="GO" id="GO:0016787">
    <property type="term" value="F:hydrolase activity"/>
    <property type="evidence" value="ECO:0007669"/>
    <property type="project" value="UniProtKB-KW"/>
</dbReference>
<keyword evidence="4" id="KW-1185">Reference proteome</keyword>
<keyword evidence="1" id="KW-1133">Transmembrane helix</keyword>
<evidence type="ECO:0000313" key="3">
    <source>
        <dbReference type="EMBL" id="THE15179.1"/>
    </source>
</evidence>
<dbReference type="RefSeq" id="WP_136378028.1">
    <property type="nucleotide sequence ID" value="NZ_SLUB01000002.1"/>
</dbReference>
<dbReference type="EMBL" id="SLUB01000002">
    <property type="protein sequence ID" value="THE15179.1"/>
    <property type="molecule type" value="Genomic_DNA"/>
</dbReference>
<dbReference type="InterPro" id="IPR029058">
    <property type="entry name" value="AB_hydrolase_fold"/>
</dbReference>
<comment type="caution">
    <text evidence="3">The sequence shown here is derived from an EMBL/GenBank/DDBJ whole genome shotgun (WGS) entry which is preliminary data.</text>
</comment>
<keyword evidence="1" id="KW-0472">Membrane</keyword>
<accession>A0A4S3PZ13</accession>
<evidence type="ECO:0000256" key="1">
    <source>
        <dbReference type="SAM" id="Phobius"/>
    </source>
</evidence>
<reference evidence="3 4" key="1">
    <citation type="journal article" date="2019" name="Indoor Air">
        <title>Impacts of indoor surface finishes on bacterial viability.</title>
        <authorList>
            <person name="Hu J."/>
            <person name="Maamar S.B."/>
            <person name="Glawe A.J."/>
            <person name="Gottel N."/>
            <person name="Gilbert J.A."/>
            <person name="Hartmann E.M."/>
        </authorList>
    </citation>
    <scope>NUCLEOTIDE SEQUENCE [LARGE SCALE GENOMIC DNA]</scope>
    <source>
        <strain evidence="3 4">AF060A6</strain>
    </source>
</reference>
<feature type="transmembrane region" description="Helical" evidence="1">
    <location>
        <begin position="6"/>
        <end position="28"/>
    </location>
</feature>
<dbReference type="Proteomes" id="UP000306477">
    <property type="component" value="Unassembled WGS sequence"/>
</dbReference>
<dbReference type="SUPFAM" id="SSF53474">
    <property type="entry name" value="alpha/beta-Hydrolases"/>
    <property type="match status" value="1"/>
</dbReference>